<feature type="compositionally biased region" description="Basic and acidic residues" evidence="3">
    <location>
        <begin position="347"/>
        <end position="360"/>
    </location>
</feature>
<evidence type="ECO:0000313" key="6">
    <source>
        <dbReference type="Proteomes" id="UP001619887"/>
    </source>
</evidence>
<dbReference type="PANTHER" id="PTHR18881:SF2">
    <property type="entry name" value="POLYAMINE-MODULATED FACTOR 1-BINDING PROTEIN 1"/>
    <property type="match status" value="1"/>
</dbReference>
<reference evidence="5 6" key="2">
    <citation type="journal article" date="2024" name="G3 (Bethesda)">
        <title>The genome of the cryopelagic Antarctic bald notothen, Trematomus borchgrevinki.</title>
        <authorList>
            <person name="Rayamajhi N."/>
            <person name="Rivera-Colon A.G."/>
            <person name="Minhas B.F."/>
            <person name="Cheng C.C."/>
            <person name="Catchen J.M."/>
        </authorList>
    </citation>
    <scope>NUCLEOTIDE SEQUENCE [LARGE SCALE GENOMIC DNA]</scope>
    <source>
        <strain evidence="5">AGRC-2024</strain>
    </source>
</reference>
<protein>
    <recommendedName>
        <fullName evidence="4">V-SNARE coiled-coil homology domain-containing protein</fullName>
    </recommendedName>
</protein>
<reference evidence="5 6" key="1">
    <citation type="journal article" date="2022" name="G3 (Bethesda)">
        <title>Evaluating Illumina-, Nanopore-, and PacBio-based genome assembly strategies with the bald notothen, Trematomus borchgrevinki.</title>
        <authorList>
            <person name="Rayamajhi N."/>
            <person name="Cheng C.C."/>
            <person name="Catchen J.M."/>
        </authorList>
    </citation>
    <scope>NUCLEOTIDE SEQUENCE [LARGE SCALE GENOMIC DNA]</scope>
    <source>
        <strain evidence="5">AGRC-2024</strain>
    </source>
</reference>
<evidence type="ECO:0000259" key="4">
    <source>
        <dbReference type="PROSITE" id="PS50892"/>
    </source>
</evidence>
<dbReference type="AlphaFoldDB" id="A0ABD2FGZ2"/>
<feature type="region of interest" description="Disordered" evidence="3">
    <location>
        <begin position="1145"/>
        <end position="1189"/>
    </location>
</feature>
<keyword evidence="6" id="KW-1185">Reference proteome</keyword>
<gene>
    <name evidence="5" type="ORF">OYC64_011857</name>
</gene>
<dbReference type="InterPro" id="IPR042855">
    <property type="entry name" value="V_SNARE_CC"/>
</dbReference>
<accession>A0ABD2FGZ2</accession>
<sequence>MSKKTTSPESGENVKLLGHESDNWNLLPPPEEKLEVSIHDSNNIKQLVNEFKGLHVQRLTCLELDTTCLNKEERQQKKVNFLWSYVNDLVEQNQVLVETVEDLQKEADDKVSCRGMKLHASDPILNVSEADLRTLFLDELVGPAANIPHSSVSLVQITSELEDLKIQLQTKDMVICDLERTLRENSQQKQKTAAQTLESRERLELLQSELSCLQRIHKDNMKEITERGVCITKLQAASELLRRQEGNDTRTQLNERARQLQEELRRKEEEWRQREKEQKLKYEKEHEEAEERGRQEQQERVRKGDEERKTHAQAVGQWAKKADVLKSESAVSRKQVERQQKELSGSRQKEEALLSKMKEREEDVVGLRATQDSLKGTLALKEKHTQQLLHDNTQLKESLSSLQSKLQTTSETLDQTRKSLDTEQQQIQEQLRHANKARKHLQQELTHARHTAEKKKREMKTCALAKQLSECQEEREKLRAKMEDRSRECVHLHQTKERLEADLALSHEKIHTSHLEVRSRDQFILQLRAEMKTAEQKHQRKQVVALEGEVRHLKHKVRGHHEEKFQLIEKVRDIEHHVDQKEKEQQQLHEQLHDGQQQVETFEGKLKKQEVETELLHEQLRGAKEELKDASLQAQEQKETAAIFRQKYTAAMEKVHRVQGQVEHLEEELQYSQHQLRDSKLATDSVIEELAEMEQRYQEKVNQWENSQEALDQLTDELQDNQHLLRERQQKEDHLKGLIGSLQEQKDALKQQKLMLECDLKLFQQSHSHSDEEYVHQLKHHQQLQKRCTEQVESLARCEKAILQMKSELERQAQEKVCLKKSLLASHHTHVIDRSQLEQEAIHLKKEVTRVELELADTQKVHVALLRASEEELKEARREVEVQREEAQRLQEEILKEEEKRRSAIREKQSLSACVRQLSREMEELRSKQQVTEEELAARAEEARRMEGCLNEGKLAEGKIRSVAVRLESEVLELRRNLQQAVDHKLEAEREKQEAQEQLKETLIGKANLRCESQLVLTNVNRWISEQRASNESLSAQMKAQHKMLLILTEEKAHLQGANDTLKAEVKRLKEAADKKQRDMERFKARIRDQGIRQDDRTLEKQGCVAHNLSKMEDMQTRLRSNLEAVGMLNQQLTSLSRENKRLRRQLEEEKSKRRQVALPPPPPSQQSSSVHLPPPPPPLGLDTVTGGH</sequence>
<evidence type="ECO:0000256" key="3">
    <source>
        <dbReference type="SAM" id="MobiDB-lite"/>
    </source>
</evidence>
<dbReference type="Proteomes" id="UP001619887">
    <property type="component" value="Unassembled WGS sequence"/>
</dbReference>
<dbReference type="EMBL" id="JBIYXZ010002090">
    <property type="protein sequence ID" value="KAL3040958.1"/>
    <property type="molecule type" value="Genomic_DNA"/>
</dbReference>
<organism evidence="5 6">
    <name type="scientific">Pagothenia borchgrevinki</name>
    <name type="common">Bald rockcod</name>
    <name type="synonym">Trematomus borchgrevinki</name>
    <dbReference type="NCBI Taxonomy" id="8213"/>
    <lineage>
        <taxon>Eukaryota</taxon>
        <taxon>Metazoa</taxon>
        <taxon>Chordata</taxon>
        <taxon>Craniata</taxon>
        <taxon>Vertebrata</taxon>
        <taxon>Euteleostomi</taxon>
        <taxon>Actinopterygii</taxon>
        <taxon>Neopterygii</taxon>
        <taxon>Teleostei</taxon>
        <taxon>Neoteleostei</taxon>
        <taxon>Acanthomorphata</taxon>
        <taxon>Eupercaria</taxon>
        <taxon>Perciformes</taxon>
        <taxon>Notothenioidei</taxon>
        <taxon>Nototheniidae</taxon>
        <taxon>Pagothenia</taxon>
    </lineage>
</organism>
<feature type="region of interest" description="Disordered" evidence="3">
    <location>
        <begin position="277"/>
        <end position="360"/>
    </location>
</feature>
<dbReference type="InterPro" id="IPR037391">
    <property type="entry name" value="PMF1-bd"/>
</dbReference>
<feature type="coiled-coil region" evidence="2">
    <location>
        <begin position="795"/>
        <end position="1012"/>
    </location>
</feature>
<feature type="domain" description="V-SNARE coiled-coil homology" evidence="4">
    <location>
        <begin position="202"/>
        <end position="267"/>
    </location>
</feature>
<dbReference type="PROSITE" id="PS50892">
    <property type="entry name" value="V_SNARE"/>
    <property type="match status" value="1"/>
</dbReference>
<dbReference type="PANTHER" id="PTHR18881">
    <property type="entry name" value="POLYAMINE-MODULATED FACTOR 1-BINDING PROTEIN 1-RELATED"/>
    <property type="match status" value="1"/>
</dbReference>
<feature type="coiled-coil region" evidence="2">
    <location>
        <begin position="392"/>
        <end position="488"/>
    </location>
</feature>
<feature type="compositionally biased region" description="Polar residues" evidence="3">
    <location>
        <begin position="1"/>
        <end position="10"/>
    </location>
</feature>
<feature type="coiled-coil region" evidence="2">
    <location>
        <begin position="571"/>
        <end position="759"/>
    </location>
</feature>
<proteinExistence type="predicted"/>
<feature type="compositionally biased region" description="Basic and acidic residues" evidence="3">
    <location>
        <begin position="277"/>
        <end position="310"/>
    </location>
</feature>
<evidence type="ECO:0000256" key="1">
    <source>
        <dbReference type="PROSITE-ProRule" id="PRU00290"/>
    </source>
</evidence>
<keyword evidence="1 2" id="KW-0175">Coiled coil</keyword>
<evidence type="ECO:0000313" key="5">
    <source>
        <dbReference type="EMBL" id="KAL3040958.1"/>
    </source>
</evidence>
<evidence type="ECO:0000256" key="2">
    <source>
        <dbReference type="SAM" id="Coils"/>
    </source>
</evidence>
<feature type="region of interest" description="Disordered" evidence="3">
    <location>
        <begin position="1"/>
        <end position="23"/>
    </location>
</feature>
<feature type="coiled-coil region" evidence="2">
    <location>
        <begin position="1052"/>
        <end position="1086"/>
    </location>
</feature>
<comment type="caution">
    <text evidence="5">The sequence shown here is derived from an EMBL/GenBank/DDBJ whole genome shotgun (WGS) entry which is preliminary data.</text>
</comment>
<name>A0ABD2FGZ2_PAGBO</name>